<keyword evidence="3" id="KW-0472">Membrane</keyword>
<dbReference type="InterPro" id="IPR016047">
    <property type="entry name" value="M23ase_b-sheet_dom"/>
</dbReference>
<name>A0A1T5IDT9_9MICO</name>
<evidence type="ECO:0000256" key="2">
    <source>
        <dbReference type="SAM" id="MobiDB-lite"/>
    </source>
</evidence>
<keyword evidence="6" id="KW-1185">Reference proteome</keyword>
<accession>A0A1T5IDT9</accession>
<evidence type="ECO:0000259" key="4">
    <source>
        <dbReference type="Pfam" id="PF01551"/>
    </source>
</evidence>
<keyword evidence="3" id="KW-0812">Transmembrane</keyword>
<sequence>MRARATLEWVTSELLPRKVTVRSRSTRSTSSRSSRTAVQKVDATRAINREPWRTPQSRRFWQSFRRSAILLLAVPGLIGTLALPAFAFTESNLPPASNFSQLEAQSLNVNEKALPILVNRDTYSATTTAELTASRAAEAAAAKKASDEAARLAAQAAAGTAARAFDPNRSSSASTDADLSGYLDTVSTVWQRPVAGPISSPYGPRGLICNGAGCSNSFHDGMDFSADCGTPIKAVSAGRVTFTGSGGSYGQRVIVDHGGGVETIYGHVQTGSFKVAVGDLIEGGTIVALVGATGVVSGCHLDLKVQLDGKFTNPQTYLEARGAL</sequence>
<proteinExistence type="predicted"/>
<evidence type="ECO:0000313" key="5">
    <source>
        <dbReference type="EMBL" id="SKC37319.1"/>
    </source>
</evidence>
<evidence type="ECO:0000256" key="1">
    <source>
        <dbReference type="ARBA" id="ARBA00022729"/>
    </source>
</evidence>
<dbReference type="AlphaFoldDB" id="A0A1T5IDT9"/>
<dbReference type="InterPro" id="IPR050570">
    <property type="entry name" value="Cell_wall_metabolism_enzyme"/>
</dbReference>
<gene>
    <name evidence="5" type="ORF">SAMN06309945_0309</name>
</gene>
<dbReference type="Proteomes" id="UP000190857">
    <property type="component" value="Unassembled WGS sequence"/>
</dbReference>
<dbReference type="EMBL" id="FUZP01000001">
    <property type="protein sequence ID" value="SKC37319.1"/>
    <property type="molecule type" value="Genomic_DNA"/>
</dbReference>
<feature type="compositionally biased region" description="Low complexity" evidence="2">
    <location>
        <begin position="26"/>
        <end position="36"/>
    </location>
</feature>
<dbReference type="PANTHER" id="PTHR21666">
    <property type="entry name" value="PEPTIDASE-RELATED"/>
    <property type="match status" value="1"/>
</dbReference>
<dbReference type="Gene3D" id="2.70.70.10">
    <property type="entry name" value="Glucose Permease (Domain IIA)"/>
    <property type="match status" value="1"/>
</dbReference>
<dbReference type="InterPro" id="IPR011055">
    <property type="entry name" value="Dup_hybrid_motif"/>
</dbReference>
<protein>
    <submittedName>
        <fullName evidence="5">Peptidase family M23</fullName>
    </submittedName>
</protein>
<evidence type="ECO:0000256" key="3">
    <source>
        <dbReference type="SAM" id="Phobius"/>
    </source>
</evidence>
<keyword evidence="1" id="KW-0732">Signal</keyword>
<dbReference type="STRING" id="123320.SAMN06309945_0309"/>
<evidence type="ECO:0000313" key="6">
    <source>
        <dbReference type="Proteomes" id="UP000190857"/>
    </source>
</evidence>
<dbReference type="Pfam" id="PF01551">
    <property type="entry name" value="Peptidase_M23"/>
    <property type="match status" value="1"/>
</dbReference>
<feature type="region of interest" description="Disordered" evidence="2">
    <location>
        <begin position="21"/>
        <end position="44"/>
    </location>
</feature>
<dbReference type="PANTHER" id="PTHR21666:SF289">
    <property type="entry name" value="L-ALA--D-GLU ENDOPEPTIDASE"/>
    <property type="match status" value="1"/>
</dbReference>
<dbReference type="GO" id="GO:0004222">
    <property type="term" value="F:metalloendopeptidase activity"/>
    <property type="evidence" value="ECO:0007669"/>
    <property type="project" value="TreeGrafter"/>
</dbReference>
<reference evidence="5 6" key="1">
    <citation type="submission" date="2017-02" db="EMBL/GenBank/DDBJ databases">
        <authorList>
            <person name="Peterson S.W."/>
        </authorList>
    </citation>
    <scope>NUCLEOTIDE SEQUENCE [LARGE SCALE GENOMIC DNA]</scope>
    <source>
        <strain evidence="5 6">VKM Ac-2059</strain>
    </source>
</reference>
<feature type="transmembrane region" description="Helical" evidence="3">
    <location>
        <begin position="68"/>
        <end position="88"/>
    </location>
</feature>
<organism evidence="5 6">
    <name type="scientific">Okibacterium fritillariae</name>
    <dbReference type="NCBI Taxonomy" id="123320"/>
    <lineage>
        <taxon>Bacteria</taxon>
        <taxon>Bacillati</taxon>
        <taxon>Actinomycetota</taxon>
        <taxon>Actinomycetes</taxon>
        <taxon>Micrococcales</taxon>
        <taxon>Microbacteriaceae</taxon>
        <taxon>Okibacterium</taxon>
    </lineage>
</organism>
<dbReference type="CDD" id="cd12797">
    <property type="entry name" value="M23_peptidase"/>
    <property type="match status" value="1"/>
</dbReference>
<dbReference type="SUPFAM" id="SSF51261">
    <property type="entry name" value="Duplicated hybrid motif"/>
    <property type="match status" value="1"/>
</dbReference>
<feature type="domain" description="M23ase beta-sheet core" evidence="4">
    <location>
        <begin position="218"/>
        <end position="314"/>
    </location>
</feature>
<keyword evidence="3" id="KW-1133">Transmembrane helix</keyword>